<sequence length="419" mass="43986">MIARVRALVARVKKLASRAESLWQRLQPTLPVRAWRRYGDLRGDRLAGAASFYGFVSLFPLLLLSAAIASRVAGRTGIATIQDLVNENLPNLEIEVGRFYENAGAVGAVSFAILLFSGLRWVDSIRAAVRSMWGMDDKPGNLVVRKLLDMVSLVGLGLLLVTSWAISVLVRQMTRQLLSWLGIDGSIGTGTLELVGAGLSIAVNTLLFAYLLAGLPRIRVPAREQIITALFGAVVFEILKTFLVEYVVGAGTASSYGAFATPVIVIAWIYIVTRLLMVLAAVTAESAIDLLEREERAAEAGAPAVVVEGAMGSATAARAIVEAERDEDAGSREGNGAGGTRAGGTHAAGTRAGGARAGGARMDREAATDSAVTRARAVGVAAGAVLGVTGMGFALLLVRAFRAARELVASGRRSDRGSD</sequence>
<organism evidence="8 9">
    <name type="scientific">Phytoactinopolyspora alkaliphila</name>
    <dbReference type="NCBI Taxonomy" id="1783498"/>
    <lineage>
        <taxon>Bacteria</taxon>
        <taxon>Bacillati</taxon>
        <taxon>Actinomycetota</taxon>
        <taxon>Actinomycetes</taxon>
        <taxon>Jiangellales</taxon>
        <taxon>Jiangellaceae</taxon>
        <taxon>Phytoactinopolyspora</taxon>
    </lineage>
</organism>
<feature type="transmembrane region" description="Helical" evidence="7">
    <location>
        <begin position="103"/>
        <end position="122"/>
    </location>
</feature>
<evidence type="ECO:0000256" key="6">
    <source>
        <dbReference type="SAM" id="MobiDB-lite"/>
    </source>
</evidence>
<keyword evidence="4 7" id="KW-1133">Transmembrane helix</keyword>
<dbReference type="GO" id="GO:0005886">
    <property type="term" value="C:plasma membrane"/>
    <property type="evidence" value="ECO:0007669"/>
    <property type="project" value="UniProtKB-SubCell"/>
</dbReference>
<gene>
    <name evidence="8" type="ORF">G1H11_06985</name>
</gene>
<evidence type="ECO:0000256" key="5">
    <source>
        <dbReference type="ARBA" id="ARBA00023136"/>
    </source>
</evidence>
<comment type="caution">
    <text evidence="8">The sequence shown here is derived from an EMBL/GenBank/DDBJ whole genome shotgun (WGS) entry which is preliminary data.</text>
</comment>
<evidence type="ECO:0000256" key="1">
    <source>
        <dbReference type="ARBA" id="ARBA00004651"/>
    </source>
</evidence>
<feature type="transmembrane region" description="Helical" evidence="7">
    <location>
        <begin position="225"/>
        <end position="243"/>
    </location>
</feature>
<dbReference type="RefSeq" id="WP_163817427.1">
    <property type="nucleotide sequence ID" value="NZ_JAAGOB010000003.1"/>
</dbReference>
<feature type="transmembrane region" description="Helical" evidence="7">
    <location>
        <begin position="147"/>
        <end position="170"/>
    </location>
</feature>
<dbReference type="Proteomes" id="UP000469185">
    <property type="component" value="Unassembled WGS sequence"/>
</dbReference>
<evidence type="ECO:0000313" key="9">
    <source>
        <dbReference type="Proteomes" id="UP000469185"/>
    </source>
</evidence>
<dbReference type="EMBL" id="JAAGOB010000003">
    <property type="protein sequence ID" value="NED95056.1"/>
    <property type="molecule type" value="Genomic_DNA"/>
</dbReference>
<comment type="subcellular location">
    <subcellularLocation>
        <location evidence="1">Cell membrane</location>
        <topology evidence="1">Multi-pass membrane protein</topology>
    </subcellularLocation>
</comment>
<name>A0A6N9YJ66_9ACTN</name>
<feature type="transmembrane region" description="Helical" evidence="7">
    <location>
        <begin position="377"/>
        <end position="398"/>
    </location>
</feature>
<keyword evidence="3 7" id="KW-0812">Transmembrane</keyword>
<keyword evidence="5 7" id="KW-0472">Membrane</keyword>
<dbReference type="Pfam" id="PF03631">
    <property type="entry name" value="Virul_fac_BrkB"/>
    <property type="match status" value="1"/>
</dbReference>
<feature type="compositionally biased region" description="Gly residues" evidence="6">
    <location>
        <begin position="333"/>
        <end position="342"/>
    </location>
</feature>
<evidence type="ECO:0000256" key="2">
    <source>
        <dbReference type="ARBA" id="ARBA00022475"/>
    </source>
</evidence>
<dbReference type="AlphaFoldDB" id="A0A6N9YJ66"/>
<evidence type="ECO:0000256" key="7">
    <source>
        <dbReference type="SAM" id="Phobius"/>
    </source>
</evidence>
<protein>
    <submittedName>
        <fullName evidence="8">YihY/virulence factor BrkB family protein</fullName>
    </submittedName>
</protein>
<feature type="region of interest" description="Disordered" evidence="6">
    <location>
        <begin position="323"/>
        <end position="362"/>
    </location>
</feature>
<evidence type="ECO:0000313" key="8">
    <source>
        <dbReference type="EMBL" id="NED95056.1"/>
    </source>
</evidence>
<keyword evidence="2" id="KW-1003">Cell membrane</keyword>
<evidence type="ECO:0000256" key="4">
    <source>
        <dbReference type="ARBA" id="ARBA00022989"/>
    </source>
</evidence>
<dbReference type="PANTHER" id="PTHR30213">
    <property type="entry name" value="INNER MEMBRANE PROTEIN YHJD"/>
    <property type="match status" value="1"/>
</dbReference>
<accession>A0A6N9YJ66</accession>
<dbReference type="PANTHER" id="PTHR30213:SF1">
    <property type="entry name" value="INNER MEMBRANE PROTEIN YHJD"/>
    <property type="match status" value="1"/>
</dbReference>
<feature type="transmembrane region" description="Helical" evidence="7">
    <location>
        <begin position="263"/>
        <end position="284"/>
    </location>
</feature>
<feature type="transmembrane region" description="Helical" evidence="7">
    <location>
        <begin position="190"/>
        <end position="213"/>
    </location>
</feature>
<proteinExistence type="predicted"/>
<dbReference type="InterPro" id="IPR017039">
    <property type="entry name" value="Virul_fac_BrkB"/>
</dbReference>
<reference evidence="8 9" key="1">
    <citation type="submission" date="2020-02" db="EMBL/GenBank/DDBJ databases">
        <authorList>
            <person name="Li X.-J."/>
            <person name="Feng X.-M."/>
        </authorList>
    </citation>
    <scope>NUCLEOTIDE SEQUENCE [LARGE SCALE GENOMIC DNA]</scope>
    <source>
        <strain evidence="8 9">CGMCC 4.7225</strain>
    </source>
</reference>
<feature type="transmembrane region" description="Helical" evidence="7">
    <location>
        <begin position="46"/>
        <end position="68"/>
    </location>
</feature>
<evidence type="ECO:0000256" key="3">
    <source>
        <dbReference type="ARBA" id="ARBA00022692"/>
    </source>
</evidence>
<keyword evidence="9" id="KW-1185">Reference proteome</keyword>